<name>A0A8B8UQ17_SACPA</name>
<reference evidence="2" key="1">
    <citation type="journal article" date="2017" name="Nat. Genet.">
        <title>Contrasting evolutionary genome dynamics between domesticated and wild yeasts.</title>
        <authorList>
            <person name="Yue J.X."/>
            <person name="Li J."/>
            <person name="Aigrain L."/>
            <person name="Hallin J."/>
            <person name="Persson K."/>
            <person name="Oliver K."/>
            <person name="Bergstrom A."/>
            <person name="Coupland P."/>
            <person name="Warringer J."/>
            <person name="Lagomarsino M.C."/>
            <person name="Fischer G."/>
            <person name="Durbin R."/>
            <person name="Liti G."/>
        </authorList>
    </citation>
    <scope>NUCLEOTIDE SEQUENCE</scope>
    <source>
        <strain evidence="2">CBS432</strain>
    </source>
</reference>
<dbReference type="InterPro" id="IPR035303">
    <property type="entry name" value="DUF5364"/>
</dbReference>
<dbReference type="Pfam" id="PF17322">
    <property type="entry name" value="DUF5364"/>
    <property type="match status" value="1"/>
</dbReference>
<feature type="region of interest" description="Disordered" evidence="1">
    <location>
        <begin position="1"/>
        <end position="78"/>
    </location>
</feature>
<evidence type="ECO:0008006" key="3">
    <source>
        <dbReference type="Google" id="ProtNLM"/>
    </source>
</evidence>
<dbReference type="RefSeq" id="XP_033765848.1">
    <property type="nucleotide sequence ID" value="XM_033909957.1"/>
</dbReference>
<sequence>MDAFSLKKDNRKKFQDKQKLKRKHATPSDRKYRVLNRQIEEKTATEEGEQDEEQPALKSNEDRYYEDPVLEDPGTAATSAEVNKVLKDVLKNRLQQNNGSTAVSNVANTDALKIKDLKQMGTDELNCWLGRQNATSAVTAAEPEPIVAPFYVQDDHDHAGKKIGPPSADLPEELETDQDFLDGLL</sequence>
<dbReference type="KEGG" id="spao:SPAR_E01050"/>
<evidence type="ECO:0000256" key="1">
    <source>
        <dbReference type="SAM" id="MobiDB-lite"/>
    </source>
</evidence>
<feature type="compositionally biased region" description="Acidic residues" evidence="1">
    <location>
        <begin position="170"/>
        <end position="185"/>
    </location>
</feature>
<gene>
    <name evidence="2" type="ORF">SPAR_E01050</name>
</gene>
<evidence type="ECO:0000313" key="2">
    <source>
        <dbReference type="RefSeq" id="XP_033765848.1"/>
    </source>
</evidence>
<feature type="region of interest" description="Disordered" evidence="1">
    <location>
        <begin position="156"/>
        <end position="185"/>
    </location>
</feature>
<accession>A0A8B8UQ17</accession>
<reference evidence="2" key="3">
    <citation type="submission" date="2025-07" db="EMBL/GenBank/DDBJ databases">
        <authorList>
            <consortium name="NCBI Genome Project"/>
        </authorList>
    </citation>
    <scope>NUCLEOTIDE SEQUENCE</scope>
    <source>
        <strain evidence="2">CBS432</strain>
    </source>
</reference>
<proteinExistence type="predicted"/>
<feature type="compositionally biased region" description="Basic and acidic residues" evidence="1">
    <location>
        <begin position="1"/>
        <end position="18"/>
    </location>
</feature>
<feature type="compositionally biased region" description="Basic and acidic residues" evidence="1">
    <location>
        <begin position="26"/>
        <end position="45"/>
    </location>
</feature>
<dbReference type="AlphaFoldDB" id="A0A8B8UQ17"/>
<dbReference type="GeneID" id="54630090"/>
<reference evidence="2" key="4">
    <citation type="submission" date="2025-08" db="UniProtKB">
        <authorList>
            <consortium name="RefSeq"/>
        </authorList>
    </citation>
    <scope>IDENTIFICATION</scope>
    <source>
        <strain evidence="2">CBS432</strain>
    </source>
</reference>
<dbReference type="OrthoDB" id="4069039at2759"/>
<dbReference type="VEuPathDB" id="FungiDB:SPAR_E01050"/>
<organism evidence="2">
    <name type="scientific">Saccharomyces paradoxus</name>
    <name type="common">Yeast</name>
    <name type="synonym">Saccharomyces douglasii</name>
    <dbReference type="NCBI Taxonomy" id="27291"/>
    <lineage>
        <taxon>Eukaryota</taxon>
        <taxon>Fungi</taxon>
        <taxon>Dikarya</taxon>
        <taxon>Ascomycota</taxon>
        <taxon>Saccharomycotina</taxon>
        <taxon>Saccharomycetes</taxon>
        <taxon>Saccharomycetales</taxon>
        <taxon>Saccharomycetaceae</taxon>
        <taxon>Saccharomyces</taxon>
    </lineage>
</organism>
<reference evidence="2" key="2">
    <citation type="submission" date="2020-01" db="EMBL/GenBank/DDBJ databases">
        <title>Population-level Yeast Reference Genomes.</title>
        <authorList>
            <person name="Yue J.-X."/>
        </authorList>
    </citation>
    <scope>NUCLEOTIDE SEQUENCE</scope>
    <source>
        <strain evidence="2">CBS432</strain>
    </source>
</reference>
<protein>
    <recommendedName>
        <fullName evidence="3">YER034W-like protein</fullName>
    </recommendedName>
</protein>